<evidence type="ECO:0000256" key="1">
    <source>
        <dbReference type="SAM" id="Phobius"/>
    </source>
</evidence>
<feature type="transmembrane region" description="Helical" evidence="1">
    <location>
        <begin position="182"/>
        <end position="210"/>
    </location>
</feature>
<reference evidence="2" key="1">
    <citation type="journal article" date="2022" name="J Environ Chem Eng">
        <title>Biodegradation of petroleum oil using a constructed nonpathogenic and heavy metal-tolerant bacterial consortium isolated from marine sponges.</title>
        <authorList>
            <person name="Dechsakulwatana C."/>
            <person name="Rungsihiranrut A."/>
            <person name="Muangchinda C."/>
            <person name="Ningthoujam R."/>
            <person name="Klankeo P."/>
            <person name="Pinyakong O."/>
        </authorList>
    </citation>
    <scope>NUCLEOTIDE SEQUENCE</scope>
    <source>
        <strain evidence="2">TL01-2</strain>
    </source>
</reference>
<sequence length="224" mass="26583">MNFLQKNKFKNATYFYLKDSEIIGLYYKDYLLLMDQFPLHSVEVLYDLAIIQLSCPLKSYYSLKSFNHFGEKLNLKSLYKLTGYPLEDELLNAEDCSPPVNKDEENERYLQSSFDPCNMCVNELTCMFSANKDKFLPKQYDILYFLTILKENRLKESVVLYQRFLSYTDSDYEPFKDEHPSIWFNLIVISLLAVPIVLVYFPIYFIVSLVQFMTRKFKCKSCVK</sequence>
<keyword evidence="1" id="KW-0472">Membrane</keyword>
<keyword evidence="1" id="KW-1133">Transmembrane helix</keyword>
<reference evidence="2" key="2">
    <citation type="submission" date="2022-12" db="EMBL/GenBank/DDBJ databases">
        <authorList>
            <person name="Dechsakulwatana C."/>
            <person name="Rungsihiranrut A."/>
            <person name="Muangchinda C."/>
            <person name="Ningthoujam R."/>
            <person name="Klankeo P."/>
            <person name="Pinyakong O."/>
        </authorList>
    </citation>
    <scope>NUCLEOTIDE SEQUENCE</scope>
    <source>
        <strain evidence="2">TL01-2</strain>
    </source>
</reference>
<accession>A0AAX6NCG8</accession>
<gene>
    <name evidence="2" type="ORF">O0Q50_20640</name>
</gene>
<proteinExistence type="predicted"/>
<evidence type="ECO:0000313" key="3">
    <source>
        <dbReference type="Proteomes" id="UP001269400"/>
    </source>
</evidence>
<dbReference type="EMBL" id="JAPTGD010000002">
    <property type="protein sequence ID" value="MDU9693588.1"/>
    <property type="molecule type" value="Genomic_DNA"/>
</dbReference>
<dbReference type="Proteomes" id="UP001269400">
    <property type="component" value="Unassembled WGS sequence"/>
</dbReference>
<dbReference type="RefSeq" id="WP_316910813.1">
    <property type="nucleotide sequence ID" value="NZ_JAPTGD010000002.1"/>
</dbReference>
<protein>
    <submittedName>
        <fullName evidence="2">Uncharacterized protein</fullName>
    </submittedName>
</protein>
<evidence type="ECO:0000313" key="2">
    <source>
        <dbReference type="EMBL" id="MDU9693588.1"/>
    </source>
</evidence>
<comment type="caution">
    <text evidence="2">The sequence shown here is derived from an EMBL/GenBank/DDBJ whole genome shotgun (WGS) entry which is preliminary data.</text>
</comment>
<name>A0AAX6NCG8_PRIAR</name>
<keyword evidence="1" id="KW-0812">Transmembrane</keyword>
<dbReference type="AlphaFoldDB" id="A0AAX6NCG8"/>
<organism evidence="2 3">
    <name type="scientific">Priestia aryabhattai</name>
    <name type="common">Bacillus aryabhattai</name>
    <dbReference type="NCBI Taxonomy" id="412384"/>
    <lineage>
        <taxon>Bacteria</taxon>
        <taxon>Bacillati</taxon>
        <taxon>Bacillota</taxon>
        <taxon>Bacilli</taxon>
        <taxon>Bacillales</taxon>
        <taxon>Bacillaceae</taxon>
        <taxon>Priestia</taxon>
    </lineage>
</organism>